<dbReference type="AlphaFoldDB" id="A0AAV5B3Z6"/>
<dbReference type="RefSeq" id="WP_135978322.1">
    <property type="nucleotide sequence ID" value="NZ_BQKC01000001.1"/>
</dbReference>
<comment type="caution">
    <text evidence="2">The sequence shown here is derived from an EMBL/GenBank/DDBJ whole genome shotgun (WGS) entry which is preliminary data.</text>
</comment>
<dbReference type="PANTHER" id="PTHR47505:SF1">
    <property type="entry name" value="DNA UTILIZATION PROTEIN YHGH"/>
    <property type="match status" value="1"/>
</dbReference>
<sequence>MDVSAGLAGAAELARDLLWPARCAGCDGPGNLLCDRCRLRLPWIDQRFCCPVCGAPGGWLVCTECDGSWETEASVSAFSLEGPASRMVKVYKDGHERRLAPVLAAACACALDEASAWDRGRVDPGSLDALCFVPSTAEAFRRRGFDPMADVAACLSAMEGVPLADALFRGHAADQRSLGRGERAANVAGTFSCAQDVSGCRLLLVDDVVTTGASVREAARSLLAAGAAGVWTVSVARTW</sequence>
<comment type="similarity">
    <text evidence="1">Belongs to the ComF/GntX family.</text>
</comment>
<keyword evidence="3" id="KW-1185">Reference proteome</keyword>
<dbReference type="EMBL" id="BQKC01000001">
    <property type="protein sequence ID" value="GJM55832.1"/>
    <property type="molecule type" value="Genomic_DNA"/>
</dbReference>
<dbReference type="InterPro" id="IPR029057">
    <property type="entry name" value="PRTase-like"/>
</dbReference>
<dbReference type="InterPro" id="IPR051910">
    <property type="entry name" value="ComF/GntX_DNA_util-trans"/>
</dbReference>
<organism evidence="2 3">
    <name type="scientific">Granulimonas faecalis</name>
    <dbReference type="NCBI Taxonomy" id="2894155"/>
    <lineage>
        <taxon>Bacteria</taxon>
        <taxon>Bacillati</taxon>
        <taxon>Actinomycetota</taxon>
        <taxon>Coriobacteriia</taxon>
        <taxon>Coriobacteriales</taxon>
        <taxon>Kribbibacteriaceae</taxon>
        <taxon>Granulimonas</taxon>
    </lineage>
</organism>
<proteinExistence type="inferred from homology"/>
<dbReference type="SUPFAM" id="SSF53271">
    <property type="entry name" value="PRTase-like"/>
    <property type="match status" value="1"/>
</dbReference>
<dbReference type="Gene3D" id="3.40.50.2020">
    <property type="match status" value="1"/>
</dbReference>
<name>A0AAV5B3Z6_9ACTN</name>
<dbReference type="Proteomes" id="UP001055025">
    <property type="component" value="Unassembled WGS sequence"/>
</dbReference>
<dbReference type="InterPro" id="IPR000836">
    <property type="entry name" value="PRTase_dom"/>
</dbReference>
<evidence type="ECO:0000256" key="1">
    <source>
        <dbReference type="ARBA" id="ARBA00008007"/>
    </source>
</evidence>
<evidence type="ECO:0000313" key="3">
    <source>
        <dbReference type="Proteomes" id="UP001055025"/>
    </source>
</evidence>
<protein>
    <submittedName>
        <fullName evidence="2">Amidophosphoribosyltransferase</fullName>
    </submittedName>
</protein>
<accession>A0AAV5B3Z6</accession>
<reference evidence="2" key="1">
    <citation type="journal article" date="2022" name="Int. J. Syst. Evol. Microbiol.">
        <title>Granulimonas faecalis gen. nov., sp. nov., and Leptogranulimonas caecicola gen. nov., sp. nov., novel lactate-producing Atopobiaceae bacteria isolated from mouse intestines, and an emended description of the family Atopobiaceae.</title>
        <authorList>
            <person name="Morinaga K."/>
            <person name="Kusada H."/>
            <person name="Sakamoto S."/>
            <person name="Murakami T."/>
            <person name="Toyoda A."/>
            <person name="Mori H."/>
            <person name="Meng X.Y."/>
            <person name="Takashino M."/>
            <person name="Murotomi K."/>
            <person name="Tamaki H."/>
        </authorList>
    </citation>
    <scope>NUCLEOTIDE SEQUENCE</scope>
    <source>
        <strain evidence="2">OPF53</strain>
    </source>
</reference>
<gene>
    <name evidence="2" type="ORF">ATOP_14870</name>
</gene>
<dbReference type="CDD" id="cd06223">
    <property type="entry name" value="PRTases_typeI"/>
    <property type="match status" value="1"/>
</dbReference>
<evidence type="ECO:0000313" key="2">
    <source>
        <dbReference type="EMBL" id="GJM55832.1"/>
    </source>
</evidence>
<dbReference type="PANTHER" id="PTHR47505">
    <property type="entry name" value="DNA UTILIZATION PROTEIN YHGH"/>
    <property type="match status" value="1"/>
</dbReference>